<comment type="caution">
    <text evidence="1">The sequence shown here is derived from an EMBL/GenBank/DDBJ whole genome shotgun (WGS) entry which is preliminary data.</text>
</comment>
<organism evidence="1 2">
    <name type="scientific">Marinigracilibium pacificum</name>
    <dbReference type="NCBI Taxonomy" id="2729599"/>
    <lineage>
        <taxon>Bacteria</taxon>
        <taxon>Pseudomonadati</taxon>
        <taxon>Bacteroidota</taxon>
        <taxon>Cytophagia</taxon>
        <taxon>Cytophagales</taxon>
        <taxon>Flammeovirgaceae</taxon>
        <taxon>Marinigracilibium</taxon>
    </lineage>
</organism>
<dbReference type="EMBL" id="JABBNU010000010">
    <property type="protein sequence ID" value="NMM49952.1"/>
    <property type="molecule type" value="Genomic_DNA"/>
</dbReference>
<proteinExistence type="predicted"/>
<evidence type="ECO:0000313" key="1">
    <source>
        <dbReference type="EMBL" id="NMM49952.1"/>
    </source>
</evidence>
<reference evidence="1 2" key="1">
    <citation type="submission" date="2020-04" db="EMBL/GenBank/DDBJ databases">
        <title>Flammeovirgaceae bacterium KN852 isolated from deep sea.</title>
        <authorList>
            <person name="Zhang D.-C."/>
        </authorList>
    </citation>
    <scope>NUCLEOTIDE SEQUENCE [LARGE SCALE GENOMIC DNA]</scope>
    <source>
        <strain evidence="1 2">KN852</strain>
    </source>
</reference>
<gene>
    <name evidence="1" type="ORF">HH304_16215</name>
</gene>
<dbReference type="RefSeq" id="WP_169683573.1">
    <property type="nucleotide sequence ID" value="NZ_JABBNU010000010.1"/>
</dbReference>
<name>A0A848JA83_9BACT</name>
<protein>
    <submittedName>
        <fullName evidence="1">Uncharacterized protein</fullName>
    </submittedName>
</protein>
<keyword evidence="2" id="KW-1185">Reference proteome</keyword>
<sequence length="159" mass="19172">MKAATMAQLKGELSYRDPQELFDICLRLARFKKENKELLTYLLFESHNEQGYIELIKEEIDDEFDSINQTHLYYAKKSLQKVQRNLNKYIRYSGDKQTEIEVLIYFAKSMKDSRIDLRGYTVIFNMYERLLNRIIKVNKKLHEDLQADYQREIDELIML</sequence>
<evidence type="ECO:0000313" key="2">
    <source>
        <dbReference type="Proteomes" id="UP000559010"/>
    </source>
</evidence>
<accession>A0A848JA83</accession>
<dbReference type="AlphaFoldDB" id="A0A848JA83"/>
<dbReference type="Proteomes" id="UP000559010">
    <property type="component" value="Unassembled WGS sequence"/>
</dbReference>